<accession>A0AAQ1NXZ1</accession>
<protein>
    <submittedName>
        <fullName evidence="3">BolA-like protein</fullName>
    </submittedName>
</protein>
<evidence type="ECO:0000313" key="4">
    <source>
        <dbReference type="Proteomes" id="UP000234460"/>
    </source>
</evidence>
<dbReference type="Gene3D" id="3.30.300.90">
    <property type="entry name" value="BolA-like"/>
    <property type="match status" value="1"/>
</dbReference>
<comment type="similarity">
    <text evidence="1 2">Belongs to the BolA/IbaG family.</text>
</comment>
<dbReference type="SUPFAM" id="SSF82657">
    <property type="entry name" value="BolA-like"/>
    <property type="match status" value="1"/>
</dbReference>
<reference evidence="3 4" key="1">
    <citation type="submission" date="2017-11" db="EMBL/GenBank/DDBJ databases">
        <authorList>
            <person name="Lechat P."/>
        </authorList>
    </citation>
    <scope>NUCLEOTIDE SEQUENCE [LARGE SCALE GENOMIC DNA]</scope>
    <source>
        <strain evidence="3">L495</strain>
    </source>
</reference>
<proteinExistence type="inferred from homology"/>
<dbReference type="AlphaFoldDB" id="A0AAQ1NXZ1"/>
<gene>
    <name evidence="3" type="primary">bolA</name>
    <name evidence="3" type="ORF">LMANV2_340072</name>
</gene>
<evidence type="ECO:0000256" key="2">
    <source>
        <dbReference type="RuleBase" id="RU003860"/>
    </source>
</evidence>
<dbReference type="InterPro" id="IPR050961">
    <property type="entry name" value="BolA/IbaG_stress_morph_reg"/>
</dbReference>
<dbReference type="InterPro" id="IPR036065">
    <property type="entry name" value="BolA-like_sf"/>
</dbReference>
<dbReference type="Pfam" id="PF01722">
    <property type="entry name" value="BolA"/>
    <property type="match status" value="1"/>
</dbReference>
<name>A0AAQ1NXZ1_LEPIR</name>
<dbReference type="PANTHER" id="PTHR46229:SF2">
    <property type="entry name" value="BOLA-LIKE PROTEIN 1"/>
    <property type="match status" value="1"/>
</dbReference>
<sequence>MKSNKERTMTIDEIKNKIESGLPDSKVTILDPYKDGVHIKAIVIYKGFEGKSILEQHRMVYETLKEELKQEVHALALETRIQE</sequence>
<evidence type="ECO:0000313" key="3">
    <source>
        <dbReference type="EMBL" id="SOR61865.1"/>
    </source>
</evidence>
<comment type="caution">
    <text evidence="3">The sequence shown here is derived from an EMBL/GenBank/DDBJ whole genome shotgun (WGS) entry which is preliminary data.</text>
</comment>
<dbReference type="Proteomes" id="UP000234460">
    <property type="component" value="Chromosome LMANV2"/>
</dbReference>
<dbReference type="PIRSF" id="PIRSF003113">
    <property type="entry name" value="BolA"/>
    <property type="match status" value="1"/>
</dbReference>
<organism evidence="3 4">
    <name type="scientific">Leptospira interrogans serovar Manilae</name>
    <dbReference type="NCBI Taxonomy" id="214675"/>
    <lineage>
        <taxon>Bacteria</taxon>
        <taxon>Pseudomonadati</taxon>
        <taxon>Spirochaetota</taxon>
        <taxon>Spirochaetia</taxon>
        <taxon>Leptospirales</taxon>
        <taxon>Leptospiraceae</taxon>
        <taxon>Leptospira</taxon>
    </lineage>
</organism>
<dbReference type="EMBL" id="OEJX01000028">
    <property type="protein sequence ID" value="SOR61865.1"/>
    <property type="molecule type" value="Genomic_DNA"/>
</dbReference>
<dbReference type="PANTHER" id="PTHR46229">
    <property type="entry name" value="BOLA TRANSCRIPTION REGULATOR"/>
    <property type="match status" value="1"/>
</dbReference>
<evidence type="ECO:0000256" key="1">
    <source>
        <dbReference type="ARBA" id="ARBA00005578"/>
    </source>
</evidence>
<dbReference type="InterPro" id="IPR002634">
    <property type="entry name" value="BolA"/>
</dbReference>